<name>A0A7J0CEN1_9ACTN</name>
<dbReference type="EMBL" id="BLWC01000001">
    <property type="protein sequence ID" value="GFN00961.1"/>
    <property type="molecule type" value="Genomic_DNA"/>
</dbReference>
<reference evidence="2 3" key="1">
    <citation type="submission" date="2020-05" db="EMBL/GenBank/DDBJ databases">
        <title>Whole genome shotgun sequence of Streptomyces fulvorobeus NBRC 15897.</title>
        <authorList>
            <person name="Komaki H."/>
            <person name="Tamura T."/>
        </authorList>
    </citation>
    <scope>NUCLEOTIDE SEQUENCE [LARGE SCALE GENOMIC DNA]</scope>
    <source>
        <strain evidence="2 3">NBRC 15897</strain>
    </source>
</reference>
<comment type="caution">
    <text evidence="2">The sequence shown here is derived from an EMBL/GenBank/DDBJ whole genome shotgun (WGS) entry which is preliminary data.</text>
</comment>
<feature type="region of interest" description="Disordered" evidence="1">
    <location>
        <begin position="39"/>
        <end position="78"/>
    </location>
</feature>
<sequence>MVRDEIPAVTGTRSCGLSDGSRTSQYLLQTTGGAAEAVVVGPPTTRPADNVANVMRSATGKPAADRDRAHDENAPWDL</sequence>
<dbReference type="Proteomes" id="UP000498980">
    <property type="component" value="Unassembled WGS sequence"/>
</dbReference>
<organism evidence="2 3">
    <name type="scientific">Streptomyces fulvorobeus</name>
    <dbReference type="NCBI Taxonomy" id="284028"/>
    <lineage>
        <taxon>Bacteria</taxon>
        <taxon>Bacillati</taxon>
        <taxon>Actinomycetota</taxon>
        <taxon>Actinomycetes</taxon>
        <taxon>Kitasatosporales</taxon>
        <taxon>Streptomycetaceae</taxon>
        <taxon>Streptomyces</taxon>
    </lineage>
</organism>
<feature type="compositionally biased region" description="Polar residues" evidence="1">
    <location>
        <begin position="11"/>
        <end position="21"/>
    </location>
</feature>
<feature type="region of interest" description="Disordered" evidence="1">
    <location>
        <begin position="1"/>
        <end position="21"/>
    </location>
</feature>
<evidence type="ECO:0000313" key="2">
    <source>
        <dbReference type="EMBL" id="GFN00961.1"/>
    </source>
</evidence>
<keyword evidence="3" id="KW-1185">Reference proteome</keyword>
<accession>A0A7J0CEN1</accession>
<evidence type="ECO:0000256" key="1">
    <source>
        <dbReference type="SAM" id="MobiDB-lite"/>
    </source>
</evidence>
<evidence type="ECO:0000313" key="3">
    <source>
        <dbReference type="Proteomes" id="UP000498980"/>
    </source>
</evidence>
<dbReference type="AlphaFoldDB" id="A0A7J0CEN1"/>
<gene>
    <name evidence="2" type="ORF">Sfulv_57710</name>
</gene>
<proteinExistence type="predicted"/>
<feature type="compositionally biased region" description="Basic and acidic residues" evidence="1">
    <location>
        <begin position="63"/>
        <end position="78"/>
    </location>
</feature>
<protein>
    <submittedName>
        <fullName evidence="2">Uncharacterized protein</fullName>
    </submittedName>
</protein>